<dbReference type="Gene3D" id="3.10.10.10">
    <property type="entry name" value="HIV Type 1 Reverse Transcriptase, subunit A, domain 1"/>
    <property type="match status" value="1"/>
</dbReference>
<keyword evidence="17" id="KW-1185">Reference proteome</keyword>
<keyword evidence="7" id="KW-0378">Hydrolase</keyword>
<evidence type="ECO:0000256" key="8">
    <source>
        <dbReference type="ARBA" id="ARBA00022842"/>
    </source>
</evidence>
<dbReference type="InterPro" id="IPR001969">
    <property type="entry name" value="Aspartic_peptidase_AS"/>
</dbReference>
<proteinExistence type="predicted"/>
<dbReference type="PANTHER" id="PTHR37984:SF5">
    <property type="entry name" value="PROTEIN NYNRIN-LIKE"/>
    <property type="match status" value="1"/>
</dbReference>
<evidence type="ECO:0000256" key="11">
    <source>
        <dbReference type="ARBA" id="ARBA00022918"/>
    </source>
</evidence>
<dbReference type="Gene3D" id="3.30.70.270">
    <property type="match status" value="2"/>
</dbReference>
<keyword evidence="12" id="KW-0511">Multifunctional enzyme</keyword>
<dbReference type="CDD" id="cd01647">
    <property type="entry name" value="RT_LTR"/>
    <property type="match status" value="1"/>
</dbReference>
<dbReference type="InterPro" id="IPR021109">
    <property type="entry name" value="Peptidase_aspartic_dom_sf"/>
</dbReference>
<dbReference type="AlphaFoldDB" id="A0ABD1DZK8"/>
<dbReference type="InterPro" id="IPR000477">
    <property type="entry name" value="RT_dom"/>
</dbReference>
<keyword evidence="2" id="KW-0645">Protease</keyword>
<dbReference type="InterPro" id="IPR043502">
    <property type="entry name" value="DNA/RNA_pol_sf"/>
</dbReference>
<dbReference type="PANTHER" id="PTHR37984">
    <property type="entry name" value="PROTEIN CBG26694"/>
    <property type="match status" value="1"/>
</dbReference>
<dbReference type="Proteomes" id="UP001566132">
    <property type="component" value="Unassembled WGS sequence"/>
</dbReference>
<evidence type="ECO:0000256" key="12">
    <source>
        <dbReference type="ARBA" id="ARBA00023268"/>
    </source>
</evidence>
<evidence type="ECO:0000313" key="17">
    <source>
        <dbReference type="Proteomes" id="UP001566132"/>
    </source>
</evidence>
<dbReference type="Pfam" id="PF00078">
    <property type="entry name" value="RVT_1"/>
    <property type="match status" value="1"/>
</dbReference>
<dbReference type="GO" id="GO:0004519">
    <property type="term" value="F:endonuclease activity"/>
    <property type="evidence" value="ECO:0007669"/>
    <property type="project" value="UniProtKB-KW"/>
</dbReference>
<evidence type="ECO:0000256" key="9">
    <source>
        <dbReference type="ARBA" id="ARBA00022884"/>
    </source>
</evidence>
<organism evidence="16 17">
    <name type="scientific">Hypothenemus hampei</name>
    <name type="common">Coffee berry borer</name>
    <dbReference type="NCBI Taxonomy" id="57062"/>
    <lineage>
        <taxon>Eukaryota</taxon>
        <taxon>Metazoa</taxon>
        <taxon>Ecdysozoa</taxon>
        <taxon>Arthropoda</taxon>
        <taxon>Hexapoda</taxon>
        <taxon>Insecta</taxon>
        <taxon>Pterygota</taxon>
        <taxon>Neoptera</taxon>
        <taxon>Endopterygota</taxon>
        <taxon>Coleoptera</taxon>
        <taxon>Polyphaga</taxon>
        <taxon>Cucujiformia</taxon>
        <taxon>Curculionidae</taxon>
        <taxon>Scolytinae</taxon>
        <taxon>Hypothenemus</taxon>
    </lineage>
</organism>
<dbReference type="InterPro" id="IPR055469">
    <property type="entry name" value="DUF7041"/>
</dbReference>
<dbReference type="InterPro" id="IPR001995">
    <property type="entry name" value="Peptidase_A2_cat"/>
</dbReference>
<protein>
    <recommendedName>
        <fullName evidence="1">RNA-directed DNA polymerase</fullName>
        <ecNumber evidence="1">2.7.7.49</ecNumber>
    </recommendedName>
</protein>
<feature type="compositionally biased region" description="Basic and acidic residues" evidence="13">
    <location>
        <begin position="210"/>
        <end position="228"/>
    </location>
</feature>
<dbReference type="FunFam" id="3.10.10.10:FF:000007">
    <property type="entry name" value="Retrovirus-related Pol polyprotein from transposon 17.6-like Protein"/>
    <property type="match status" value="1"/>
</dbReference>
<accession>A0ABD1DZK8</accession>
<dbReference type="InterPro" id="IPR043128">
    <property type="entry name" value="Rev_trsase/Diguanyl_cyclase"/>
</dbReference>
<feature type="domain" description="Reverse transcriptase" evidence="15">
    <location>
        <begin position="474"/>
        <end position="651"/>
    </location>
</feature>
<dbReference type="EMBL" id="JBDJPC010000017">
    <property type="protein sequence ID" value="KAL1487842.1"/>
    <property type="molecule type" value="Genomic_DNA"/>
</dbReference>
<feature type="domain" description="Peptidase A2" evidence="14">
    <location>
        <begin position="298"/>
        <end position="370"/>
    </location>
</feature>
<keyword evidence="11" id="KW-0695">RNA-directed DNA polymerase</keyword>
<dbReference type="PROSITE" id="PS00141">
    <property type="entry name" value="ASP_PROTEASE"/>
    <property type="match status" value="1"/>
</dbReference>
<evidence type="ECO:0000259" key="15">
    <source>
        <dbReference type="PROSITE" id="PS50878"/>
    </source>
</evidence>
<keyword evidence="8" id="KW-0460">Magnesium</keyword>
<keyword evidence="3" id="KW-0808">Transferase</keyword>
<dbReference type="Pfam" id="PF23055">
    <property type="entry name" value="DUF7041"/>
    <property type="match status" value="1"/>
</dbReference>
<dbReference type="InterPro" id="IPR041577">
    <property type="entry name" value="RT_RNaseH_2"/>
</dbReference>
<evidence type="ECO:0000256" key="10">
    <source>
        <dbReference type="ARBA" id="ARBA00022908"/>
    </source>
</evidence>
<feature type="region of interest" description="Disordered" evidence="13">
    <location>
        <begin position="1"/>
        <end position="21"/>
    </location>
</feature>
<evidence type="ECO:0000256" key="3">
    <source>
        <dbReference type="ARBA" id="ARBA00022679"/>
    </source>
</evidence>
<evidence type="ECO:0000256" key="2">
    <source>
        <dbReference type="ARBA" id="ARBA00022670"/>
    </source>
</evidence>
<dbReference type="InterPro" id="IPR050951">
    <property type="entry name" value="Retrovirus_Pol_polyprotein"/>
</dbReference>
<evidence type="ECO:0000256" key="4">
    <source>
        <dbReference type="ARBA" id="ARBA00022695"/>
    </source>
</evidence>
<evidence type="ECO:0000313" key="16">
    <source>
        <dbReference type="EMBL" id="KAL1487842.1"/>
    </source>
</evidence>
<dbReference type="GO" id="GO:0003723">
    <property type="term" value="F:RNA binding"/>
    <property type="evidence" value="ECO:0007669"/>
    <property type="project" value="UniProtKB-KW"/>
</dbReference>
<name>A0ABD1DZK8_HYPHA</name>
<keyword evidence="10" id="KW-0229">DNA integration</keyword>
<dbReference type="GO" id="GO:0003964">
    <property type="term" value="F:RNA-directed DNA polymerase activity"/>
    <property type="evidence" value="ECO:0007669"/>
    <property type="project" value="UniProtKB-KW"/>
</dbReference>
<dbReference type="EC" id="2.7.7.49" evidence="1"/>
<dbReference type="SUPFAM" id="SSF50630">
    <property type="entry name" value="Acid proteases"/>
    <property type="match status" value="1"/>
</dbReference>
<dbReference type="GO" id="GO:0008233">
    <property type="term" value="F:peptidase activity"/>
    <property type="evidence" value="ECO:0007669"/>
    <property type="project" value="UniProtKB-KW"/>
</dbReference>
<dbReference type="Pfam" id="PF17919">
    <property type="entry name" value="RT_RNaseH_2"/>
    <property type="match status" value="1"/>
</dbReference>
<gene>
    <name evidence="16" type="ORF">ABEB36_015492</name>
</gene>
<evidence type="ECO:0000256" key="6">
    <source>
        <dbReference type="ARBA" id="ARBA00022759"/>
    </source>
</evidence>
<dbReference type="SUPFAM" id="SSF56672">
    <property type="entry name" value="DNA/RNA polymerases"/>
    <property type="match status" value="1"/>
</dbReference>
<evidence type="ECO:0000256" key="1">
    <source>
        <dbReference type="ARBA" id="ARBA00012493"/>
    </source>
</evidence>
<evidence type="ECO:0000259" key="14">
    <source>
        <dbReference type="PROSITE" id="PS50175"/>
    </source>
</evidence>
<evidence type="ECO:0000256" key="7">
    <source>
        <dbReference type="ARBA" id="ARBA00022801"/>
    </source>
</evidence>
<sequence length="771" mass="87406">MENGAGPSAAPAAPPPTTQPAESRIEAIMLPQFWIQDPKLWFTKVEAQFRLNQIRNNATKVNHIIAVLDPTILMHVSDILHADDLQYETLKETLLKRLTESQESKLRRALMGINMGEKKPSQFLRELRALVGESATDPLLKEMWIQELPQHIQSILQISEGDLDKLATIADKLMAMQNLNSKGVFATHTEKLPNTTSLEAQISALSDRLQNLERTRGRSNSRNRDRSRNFRRSASRTKKQYDKCWYHYKFGALAKKCIQPCNFHTENAPRQPSVSSIMTINGVRRSRRVFVKDPTTRISFLVDTGAEVSVLPRRFTNVWKPATFKLYAANGTPISTYGVKSLSISLGLRRIFTWEFLVAEVTHPILGADFLSIQDLWVDLKNKRLVDPLTKISTIATVSHIKQSTAVFTICPKDEYHTLLAKYAELTKPASANKQVNHGVTHSIITRGQPVAERPRRLTPEKLKIAKEEFKFMVEQGICQPSNSPWASPLHLVPKKSGSWRPCGDYRKLNSITIPDRYPIPHIQDFAQQLQGRNIFSTIDLVRAYHHIPVAPEDIPKTAVTTPFGLFEFKVMTFGLCNAAQSFQRFMDAVLKDLGCCYCYLDDILIASHNKDDHLRDVEDVFARLAKYGLKINTEKCIFGKVEVEYLGYLITPQGTKPTPKRVEAIQNYKKPETIVELRRYLGILNFYRRFLKDAAKHQALLNEYLKNSKKNDKRKIPWTSEAEQAFETSKHDIAQAALLAHPIENAPLCLASDASDVAIGATLEQSQDNK</sequence>
<dbReference type="GO" id="GO:0015074">
    <property type="term" value="P:DNA integration"/>
    <property type="evidence" value="ECO:0007669"/>
    <property type="project" value="UniProtKB-KW"/>
</dbReference>
<keyword evidence="5" id="KW-0540">Nuclease</keyword>
<evidence type="ECO:0000256" key="5">
    <source>
        <dbReference type="ARBA" id="ARBA00022722"/>
    </source>
</evidence>
<feature type="compositionally biased region" description="Low complexity" evidence="13">
    <location>
        <begin position="1"/>
        <end position="11"/>
    </location>
</feature>
<reference evidence="16 17" key="1">
    <citation type="submission" date="2024-05" db="EMBL/GenBank/DDBJ databases">
        <title>Genetic variation in Jamaican populations of the coffee berry borer (Hypothenemus hampei).</title>
        <authorList>
            <person name="Errbii M."/>
            <person name="Myrie A."/>
        </authorList>
    </citation>
    <scope>NUCLEOTIDE SEQUENCE [LARGE SCALE GENOMIC DNA]</scope>
    <source>
        <strain evidence="16">JA-Hopewell-2020-01-JO</strain>
        <tissue evidence="16">Whole body</tissue>
    </source>
</reference>
<dbReference type="FunFam" id="2.40.70.10:FF:000130">
    <property type="entry name" value="Retrovirus-related Pol polyprotein from transposon opus-like Protein"/>
    <property type="match status" value="1"/>
</dbReference>
<comment type="caution">
    <text evidence="16">The sequence shown here is derived from an EMBL/GenBank/DDBJ whole genome shotgun (WGS) entry which is preliminary data.</text>
</comment>
<keyword evidence="6" id="KW-0255">Endonuclease</keyword>
<dbReference type="PROSITE" id="PS50878">
    <property type="entry name" value="RT_POL"/>
    <property type="match status" value="1"/>
</dbReference>
<evidence type="ECO:0000256" key="13">
    <source>
        <dbReference type="SAM" id="MobiDB-lite"/>
    </source>
</evidence>
<dbReference type="FunFam" id="3.30.70.270:FF:000020">
    <property type="entry name" value="Transposon Tf2-6 polyprotein-like Protein"/>
    <property type="match status" value="1"/>
</dbReference>
<dbReference type="GO" id="GO:0006508">
    <property type="term" value="P:proteolysis"/>
    <property type="evidence" value="ECO:0007669"/>
    <property type="project" value="UniProtKB-KW"/>
</dbReference>
<keyword evidence="4" id="KW-0548">Nucleotidyltransferase</keyword>
<keyword evidence="9" id="KW-0694">RNA-binding</keyword>
<dbReference type="PROSITE" id="PS50175">
    <property type="entry name" value="ASP_PROT_RETROV"/>
    <property type="match status" value="1"/>
</dbReference>
<dbReference type="Gene3D" id="2.40.70.10">
    <property type="entry name" value="Acid Proteases"/>
    <property type="match status" value="1"/>
</dbReference>
<feature type="region of interest" description="Disordered" evidence="13">
    <location>
        <begin position="209"/>
        <end position="234"/>
    </location>
</feature>